<dbReference type="Proteomes" id="UP000655751">
    <property type="component" value="Unassembled WGS sequence"/>
</dbReference>
<reference evidence="2" key="1">
    <citation type="submission" date="2020-11" db="EMBL/GenBank/DDBJ databases">
        <title>Nocardia NEAU-351.nov., a novel actinomycete isolated from the cow dung.</title>
        <authorList>
            <person name="Zhang X."/>
        </authorList>
    </citation>
    <scope>NUCLEOTIDE SEQUENCE</scope>
    <source>
        <strain evidence="2">NEAU-351</strain>
    </source>
</reference>
<organism evidence="2 3">
    <name type="scientific">Nocardia bovistercoris</name>
    <dbReference type="NCBI Taxonomy" id="2785916"/>
    <lineage>
        <taxon>Bacteria</taxon>
        <taxon>Bacillati</taxon>
        <taxon>Actinomycetota</taxon>
        <taxon>Actinomycetes</taxon>
        <taxon>Mycobacteriales</taxon>
        <taxon>Nocardiaceae</taxon>
        <taxon>Nocardia</taxon>
    </lineage>
</organism>
<evidence type="ECO:0000313" key="3">
    <source>
        <dbReference type="Proteomes" id="UP000655751"/>
    </source>
</evidence>
<accession>A0A931IBZ5</accession>
<feature type="coiled-coil region" evidence="1">
    <location>
        <begin position="265"/>
        <end position="325"/>
    </location>
</feature>
<evidence type="ECO:0000256" key="1">
    <source>
        <dbReference type="SAM" id="Coils"/>
    </source>
</evidence>
<dbReference type="EMBL" id="JADMLG010000008">
    <property type="protein sequence ID" value="MBH0778599.1"/>
    <property type="molecule type" value="Genomic_DNA"/>
</dbReference>
<name>A0A931IBZ5_9NOCA</name>
<sequence length="411" mass="44889">MAGRRRGWFRSSRDSEWIQQTRSRLADAFLDMDRRQSAAETAVFASDELYPERGFGARWEPVRTRCYEAAGIYLALSEEMETAERDNTPLPGGRERVAAVIGQLGDAARAVDEFYRRDQARLEEAVGVRGSVPQLVQQVKVNAARVRRDAAESEFATYPSVLRRAAQVDEALLTLEAASAQEAAGARGALGAVRQAANRLEALARELADALAQAPSRLGAAKTAVASVNTRLAAVRNRAHGLAPAYSTLLREFNAASSADLANNERESQRAIDAANDALDRARAALAENNPESALELTTSARGNLAEAEQQVDAVTKRLALLREVRADPRATAQAVRFRLRDAQMLAVSRGLVGEWGSVLDAQVDRIDRISEALTGRHPDYLAYVAELDTVTEFIAGVVDRMRKHAGQRRE</sequence>
<proteinExistence type="predicted"/>
<protein>
    <submittedName>
        <fullName evidence="2">Uncharacterized protein</fullName>
    </submittedName>
</protein>
<keyword evidence="1" id="KW-0175">Coiled coil</keyword>
<dbReference type="RefSeq" id="WP_196150919.1">
    <property type="nucleotide sequence ID" value="NZ_JADMLG010000008.1"/>
</dbReference>
<comment type="caution">
    <text evidence="2">The sequence shown here is derived from an EMBL/GenBank/DDBJ whole genome shotgun (WGS) entry which is preliminary data.</text>
</comment>
<dbReference type="AlphaFoldDB" id="A0A931IBZ5"/>
<keyword evidence="3" id="KW-1185">Reference proteome</keyword>
<gene>
    <name evidence="2" type="ORF">IT779_20165</name>
</gene>
<evidence type="ECO:0000313" key="2">
    <source>
        <dbReference type="EMBL" id="MBH0778599.1"/>
    </source>
</evidence>